<reference evidence="2" key="1">
    <citation type="submission" date="2022-12" db="EMBL/GenBank/DDBJ databases">
        <authorList>
            <person name="Petersen C."/>
        </authorList>
    </citation>
    <scope>NUCLEOTIDE SEQUENCE</scope>
    <source>
        <strain evidence="2">IBT 29677</strain>
    </source>
</reference>
<accession>A0A9X0BDA6</accession>
<comment type="caution">
    <text evidence="2">The sequence shown here is derived from an EMBL/GenBank/DDBJ whole genome shotgun (WGS) entry which is preliminary data.</text>
</comment>
<dbReference type="RefSeq" id="XP_056492705.1">
    <property type="nucleotide sequence ID" value="XM_056626910.1"/>
</dbReference>
<proteinExistence type="predicted"/>
<sequence length="144" mass="16273">MRRKGPSGDIEARGEPKRVRTASRGGTVFEMMVSTRAIQDKDGDELQERIYTIMIPERTCKGPRRACRAPEDDRGPSNPPPRLYIGERAYQEMTYGFEVRNGEPASQIRMIRINCRPTDTLALSLESSEKGNLCGLEYSSETMQ</sequence>
<feature type="region of interest" description="Disordered" evidence="1">
    <location>
        <begin position="61"/>
        <end position="82"/>
    </location>
</feature>
<dbReference type="EMBL" id="JAPZBU010000004">
    <property type="protein sequence ID" value="KAJ5408390.1"/>
    <property type="molecule type" value="Genomic_DNA"/>
</dbReference>
<dbReference type="Proteomes" id="UP001147747">
    <property type="component" value="Unassembled WGS sequence"/>
</dbReference>
<organism evidence="2 3">
    <name type="scientific">Penicillium cosmopolitanum</name>
    <dbReference type="NCBI Taxonomy" id="1131564"/>
    <lineage>
        <taxon>Eukaryota</taxon>
        <taxon>Fungi</taxon>
        <taxon>Dikarya</taxon>
        <taxon>Ascomycota</taxon>
        <taxon>Pezizomycotina</taxon>
        <taxon>Eurotiomycetes</taxon>
        <taxon>Eurotiomycetidae</taxon>
        <taxon>Eurotiales</taxon>
        <taxon>Aspergillaceae</taxon>
        <taxon>Penicillium</taxon>
    </lineage>
</organism>
<evidence type="ECO:0000313" key="2">
    <source>
        <dbReference type="EMBL" id="KAJ5408390.1"/>
    </source>
</evidence>
<protein>
    <submittedName>
        <fullName evidence="2">Uncharacterized protein</fullName>
    </submittedName>
</protein>
<name>A0A9X0BDA6_9EURO</name>
<reference evidence="2" key="2">
    <citation type="journal article" date="2023" name="IMA Fungus">
        <title>Comparative genomic study of the Penicillium genus elucidates a diverse pangenome and 15 lateral gene transfer events.</title>
        <authorList>
            <person name="Petersen C."/>
            <person name="Sorensen T."/>
            <person name="Nielsen M.R."/>
            <person name="Sondergaard T.E."/>
            <person name="Sorensen J.L."/>
            <person name="Fitzpatrick D.A."/>
            <person name="Frisvad J.C."/>
            <person name="Nielsen K.L."/>
        </authorList>
    </citation>
    <scope>NUCLEOTIDE SEQUENCE</scope>
    <source>
        <strain evidence="2">IBT 29677</strain>
    </source>
</reference>
<dbReference type="AlphaFoldDB" id="A0A9X0BDA6"/>
<dbReference type="GeneID" id="81365890"/>
<evidence type="ECO:0000313" key="3">
    <source>
        <dbReference type="Proteomes" id="UP001147747"/>
    </source>
</evidence>
<keyword evidence="3" id="KW-1185">Reference proteome</keyword>
<feature type="region of interest" description="Disordered" evidence="1">
    <location>
        <begin position="1"/>
        <end position="26"/>
    </location>
</feature>
<evidence type="ECO:0000256" key="1">
    <source>
        <dbReference type="SAM" id="MobiDB-lite"/>
    </source>
</evidence>
<gene>
    <name evidence="2" type="ORF">N7509_002273</name>
</gene>